<protein>
    <submittedName>
        <fullName evidence="1">DUF1292 domain-containing protein</fullName>
    </submittedName>
</protein>
<dbReference type="EMBL" id="FNJM01000004">
    <property type="protein sequence ID" value="SDP34751.1"/>
    <property type="molecule type" value="Genomic_DNA"/>
</dbReference>
<reference evidence="1 4" key="2">
    <citation type="submission" date="2020-08" db="EMBL/GenBank/DDBJ databases">
        <title>Clostridia isolated from Swiss meat.</title>
        <authorList>
            <person name="Wambui J."/>
            <person name="Stevens M.J.A."/>
            <person name="Stephan R."/>
        </authorList>
    </citation>
    <scope>NUCLEOTIDE SEQUENCE [LARGE SCALE GENOMIC DNA]</scope>
    <source>
        <strain evidence="1 4">CM001</strain>
    </source>
</reference>
<name>A0A1H0RYU9_9CLOT</name>
<dbReference type="RefSeq" id="WP_089968477.1">
    <property type="nucleotide sequence ID" value="NZ_FNJM01000004.1"/>
</dbReference>
<evidence type="ECO:0000313" key="4">
    <source>
        <dbReference type="Proteomes" id="UP000585258"/>
    </source>
</evidence>
<keyword evidence="3" id="KW-1185">Reference proteome</keyword>
<dbReference type="STRING" id="94869.SAMN04488529_10477"/>
<dbReference type="Proteomes" id="UP000585258">
    <property type="component" value="Unassembled WGS sequence"/>
</dbReference>
<evidence type="ECO:0000313" key="1">
    <source>
        <dbReference type="EMBL" id="MBB6714259.1"/>
    </source>
</evidence>
<proteinExistence type="predicted"/>
<dbReference type="AlphaFoldDB" id="A0A1H0RYU9"/>
<sequence length="219" mass="25628">MGKDLDFINKERDYWGKIYTDITYSISEISPFLEESTLIKRKYYSKISILKDYIKKLDDSEFKDSKKPKFLSLFKNDDSTSTLIDYKTSNRDAFKQFENCSKCTCLNCVRECEFKSCMGCKPSSFIKKCTDNKINIRKHDNFTLDLTNNDSGIASTYKVLATLEDCSLDKLYIILENIVDTDDKFILYYYPGISEDNFGEIENESEFNFVLESFEQSDY</sequence>
<dbReference type="Proteomes" id="UP000198597">
    <property type="component" value="Unassembled WGS sequence"/>
</dbReference>
<organism evidence="2 3">
    <name type="scientific">Clostridium gasigenes</name>
    <dbReference type="NCBI Taxonomy" id="94869"/>
    <lineage>
        <taxon>Bacteria</taxon>
        <taxon>Bacillati</taxon>
        <taxon>Bacillota</taxon>
        <taxon>Clostridia</taxon>
        <taxon>Eubacteriales</taxon>
        <taxon>Clostridiaceae</taxon>
        <taxon>Clostridium</taxon>
    </lineage>
</organism>
<evidence type="ECO:0000313" key="3">
    <source>
        <dbReference type="Proteomes" id="UP000198597"/>
    </source>
</evidence>
<dbReference type="OrthoDB" id="1757219at2"/>
<accession>A0A1H0RYU9</accession>
<gene>
    <name evidence="1" type="ORF">H7E68_05885</name>
    <name evidence="2" type="ORF">SAMN04488529_10477</name>
</gene>
<evidence type="ECO:0000313" key="2">
    <source>
        <dbReference type="EMBL" id="SDP34751.1"/>
    </source>
</evidence>
<dbReference type="EMBL" id="JACKWY010000003">
    <property type="protein sequence ID" value="MBB6714259.1"/>
    <property type="molecule type" value="Genomic_DNA"/>
</dbReference>
<reference evidence="2 3" key="1">
    <citation type="submission" date="2016-10" db="EMBL/GenBank/DDBJ databases">
        <authorList>
            <person name="de Groot N.N."/>
        </authorList>
    </citation>
    <scope>NUCLEOTIDE SEQUENCE [LARGE SCALE GENOMIC DNA]</scope>
    <source>
        <strain evidence="2 3">DSM 12272</strain>
    </source>
</reference>